<reference evidence="2 3" key="1">
    <citation type="submission" date="2018-08" db="EMBL/GenBank/DDBJ databases">
        <title>Proposal of Muricauda 72 sp.nov. and Muricauda NH166 sp.nov., isolated from seawater.</title>
        <authorList>
            <person name="Cheng H."/>
            <person name="Wu Y.-H."/>
            <person name="Guo L.-L."/>
            <person name="Xu X.-W."/>
        </authorList>
    </citation>
    <scope>NUCLEOTIDE SEQUENCE [LARGE SCALE GENOMIC DNA]</scope>
    <source>
        <strain evidence="2 3">72</strain>
    </source>
</reference>
<name>A0A3A1NGS1_9FLAO</name>
<accession>A0A3A1NGS1</accession>
<gene>
    <name evidence="2" type="ORF">D2V05_16875</name>
</gene>
<feature type="domain" description="Type II CBASS E2 protein" evidence="1">
    <location>
        <begin position="19"/>
        <end position="136"/>
    </location>
</feature>
<protein>
    <recommendedName>
        <fullName evidence="1">Type II CBASS E2 protein domain-containing protein</fullName>
    </recommendedName>
</protein>
<dbReference type="Pfam" id="PF26395">
    <property type="entry name" value="E2-CBASS"/>
    <property type="match status" value="1"/>
</dbReference>
<evidence type="ECO:0000313" key="2">
    <source>
        <dbReference type="EMBL" id="RIV42467.1"/>
    </source>
</evidence>
<evidence type="ECO:0000259" key="1">
    <source>
        <dbReference type="Pfam" id="PF26395"/>
    </source>
</evidence>
<organism evidence="2 3">
    <name type="scientific">Flagellimonas pelagia</name>
    <dbReference type="NCBI Taxonomy" id="2306998"/>
    <lineage>
        <taxon>Bacteria</taxon>
        <taxon>Pseudomonadati</taxon>
        <taxon>Bacteroidota</taxon>
        <taxon>Flavobacteriia</taxon>
        <taxon>Flavobacteriales</taxon>
        <taxon>Flavobacteriaceae</taxon>
        <taxon>Flagellimonas</taxon>
    </lineage>
</organism>
<proteinExistence type="predicted"/>
<sequence>MAFHQKYRPNPIVIVNVEKKLIEKHYDFLDCKINNGILYCYGNYQPTEESITYSYRIKYAPLSKPKVTVTSPLIAYNDDIHMYTDTSLCLYYPEDMTWNCSSHHLYDTIIPWTHEWFVFYELYQFTGKWLHPEVRHKKGEKK</sequence>
<comment type="caution">
    <text evidence="2">The sequence shown here is derived from an EMBL/GenBank/DDBJ whole genome shotgun (WGS) entry which is preliminary data.</text>
</comment>
<dbReference type="EMBL" id="QXFI01000035">
    <property type="protein sequence ID" value="RIV42467.1"/>
    <property type="molecule type" value="Genomic_DNA"/>
</dbReference>
<dbReference type="InterPro" id="IPR058588">
    <property type="entry name" value="E2-CBASS"/>
</dbReference>
<dbReference type="AlphaFoldDB" id="A0A3A1NGS1"/>
<evidence type="ECO:0000313" key="3">
    <source>
        <dbReference type="Proteomes" id="UP000266691"/>
    </source>
</evidence>
<dbReference type="Proteomes" id="UP000266691">
    <property type="component" value="Unassembled WGS sequence"/>
</dbReference>